<comment type="caution">
    <text evidence="1">The sequence shown here is derived from an EMBL/GenBank/DDBJ whole genome shotgun (WGS) entry which is preliminary data.</text>
</comment>
<protein>
    <submittedName>
        <fullName evidence="1">Uncharacterized protein</fullName>
    </submittedName>
</protein>
<name>A0ACB6ZXE6_THEGA</name>
<evidence type="ECO:0000313" key="1">
    <source>
        <dbReference type="EMBL" id="KAF9653791.1"/>
    </source>
</evidence>
<dbReference type="Proteomes" id="UP000886501">
    <property type="component" value="Unassembled WGS sequence"/>
</dbReference>
<accession>A0ACB6ZXE6</accession>
<sequence>MSQHSNLELVFRTPQEIQSSKTTLDQWKNDQARIGALQTLSVRSRNRKPDGLAYQDLINSLIKFFESGKSRLPSFQTLKWEVDKEFPPSLLRIFETNHPSWTIHLHNTPDSIAVLSSPAVTSLTVELRQEYISENKAALSNVQSAIQSLKTLKRLHLYVNVHGCAHYSYSTDFPENGGTFPPLEELVLEWFKITQKGGEYWLRAMDWSHLRVLDFREGSISTPFLLLLLPIADKLPALESLGLNLPFWKEEDVRDQRNDPHSSFSLTRQLFLTAQPQSLRDVRIQGYYRSLLPDILDRHGASLKSLSLHETETSSQNNQRIPLSLEELQEIWTKSTGLEGLALDVNISKGHKWPENIVGTIASSRFSSLGKLTVFSLIGISGEMIQQPNGERGFAPATTEEDARSLSSSLSATPLKEITVRIGEERTIRGRPAYFVLWENNNRKVLTMSREKDGWVLSSIRTGHEI</sequence>
<reference evidence="1" key="2">
    <citation type="journal article" date="2020" name="Nat. Commun.">
        <title>Large-scale genome sequencing of mycorrhizal fungi provides insights into the early evolution of symbiotic traits.</title>
        <authorList>
            <person name="Miyauchi S."/>
            <person name="Kiss E."/>
            <person name="Kuo A."/>
            <person name="Drula E."/>
            <person name="Kohler A."/>
            <person name="Sanchez-Garcia M."/>
            <person name="Morin E."/>
            <person name="Andreopoulos B."/>
            <person name="Barry K.W."/>
            <person name="Bonito G."/>
            <person name="Buee M."/>
            <person name="Carver A."/>
            <person name="Chen C."/>
            <person name="Cichocki N."/>
            <person name="Clum A."/>
            <person name="Culley D."/>
            <person name="Crous P.W."/>
            <person name="Fauchery L."/>
            <person name="Girlanda M."/>
            <person name="Hayes R.D."/>
            <person name="Keri Z."/>
            <person name="LaButti K."/>
            <person name="Lipzen A."/>
            <person name="Lombard V."/>
            <person name="Magnuson J."/>
            <person name="Maillard F."/>
            <person name="Murat C."/>
            <person name="Nolan M."/>
            <person name="Ohm R.A."/>
            <person name="Pangilinan J."/>
            <person name="Pereira M.F."/>
            <person name="Perotto S."/>
            <person name="Peter M."/>
            <person name="Pfister S."/>
            <person name="Riley R."/>
            <person name="Sitrit Y."/>
            <person name="Stielow J.B."/>
            <person name="Szollosi G."/>
            <person name="Zifcakova L."/>
            <person name="Stursova M."/>
            <person name="Spatafora J.W."/>
            <person name="Tedersoo L."/>
            <person name="Vaario L.M."/>
            <person name="Yamada A."/>
            <person name="Yan M."/>
            <person name="Wang P."/>
            <person name="Xu J."/>
            <person name="Bruns T."/>
            <person name="Baldrian P."/>
            <person name="Vilgalys R."/>
            <person name="Dunand C."/>
            <person name="Henrissat B."/>
            <person name="Grigoriev I.V."/>
            <person name="Hibbett D."/>
            <person name="Nagy L.G."/>
            <person name="Martin F.M."/>
        </authorList>
    </citation>
    <scope>NUCLEOTIDE SEQUENCE</scope>
    <source>
        <strain evidence="1">P2</strain>
    </source>
</reference>
<evidence type="ECO:0000313" key="2">
    <source>
        <dbReference type="Proteomes" id="UP000886501"/>
    </source>
</evidence>
<organism evidence="1 2">
    <name type="scientific">Thelephora ganbajun</name>
    <name type="common">Ganba fungus</name>
    <dbReference type="NCBI Taxonomy" id="370292"/>
    <lineage>
        <taxon>Eukaryota</taxon>
        <taxon>Fungi</taxon>
        <taxon>Dikarya</taxon>
        <taxon>Basidiomycota</taxon>
        <taxon>Agaricomycotina</taxon>
        <taxon>Agaricomycetes</taxon>
        <taxon>Thelephorales</taxon>
        <taxon>Thelephoraceae</taxon>
        <taxon>Thelephora</taxon>
    </lineage>
</organism>
<proteinExistence type="predicted"/>
<gene>
    <name evidence="1" type="ORF">BDM02DRAFT_3106868</name>
</gene>
<reference evidence="1" key="1">
    <citation type="submission" date="2019-10" db="EMBL/GenBank/DDBJ databases">
        <authorList>
            <consortium name="DOE Joint Genome Institute"/>
            <person name="Kuo A."/>
            <person name="Miyauchi S."/>
            <person name="Kiss E."/>
            <person name="Drula E."/>
            <person name="Kohler A."/>
            <person name="Sanchez-Garcia M."/>
            <person name="Andreopoulos B."/>
            <person name="Barry K.W."/>
            <person name="Bonito G."/>
            <person name="Buee M."/>
            <person name="Carver A."/>
            <person name="Chen C."/>
            <person name="Cichocki N."/>
            <person name="Clum A."/>
            <person name="Culley D."/>
            <person name="Crous P.W."/>
            <person name="Fauchery L."/>
            <person name="Girlanda M."/>
            <person name="Hayes R."/>
            <person name="Keri Z."/>
            <person name="Labutti K."/>
            <person name="Lipzen A."/>
            <person name="Lombard V."/>
            <person name="Magnuson J."/>
            <person name="Maillard F."/>
            <person name="Morin E."/>
            <person name="Murat C."/>
            <person name="Nolan M."/>
            <person name="Ohm R."/>
            <person name="Pangilinan J."/>
            <person name="Pereira M."/>
            <person name="Perotto S."/>
            <person name="Peter M."/>
            <person name="Riley R."/>
            <person name="Sitrit Y."/>
            <person name="Stielow B."/>
            <person name="Szollosi G."/>
            <person name="Zifcakova L."/>
            <person name="Stursova M."/>
            <person name="Spatafora J.W."/>
            <person name="Tedersoo L."/>
            <person name="Vaario L.-M."/>
            <person name="Yamada A."/>
            <person name="Yan M."/>
            <person name="Wang P."/>
            <person name="Xu J."/>
            <person name="Bruns T."/>
            <person name="Baldrian P."/>
            <person name="Vilgalys R."/>
            <person name="Henrissat B."/>
            <person name="Grigoriev I.V."/>
            <person name="Hibbett D."/>
            <person name="Nagy L.G."/>
            <person name="Martin F.M."/>
        </authorList>
    </citation>
    <scope>NUCLEOTIDE SEQUENCE</scope>
    <source>
        <strain evidence="1">P2</strain>
    </source>
</reference>
<dbReference type="EMBL" id="MU117962">
    <property type="protein sequence ID" value="KAF9653791.1"/>
    <property type="molecule type" value="Genomic_DNA"/>
</dbReference>
<keyword evidence="2" id="KW-1185">Reference proteome</keyword>